<dbReference type="KEGG" id="ssl:SS1G_05563"/>
<protein>
    <submittedName>
        <fullName evidence="1">Uncharacterized protein</fullName>
    </submittedName>
</protein>
<evidence type="ECO:0000313" key="1">
    <source>
        <dbReference type="EMBL" id="APA11998.1"/>
    </source>
</evidence>
<sequence>MPPSSLEKTATSLKILPLSLEHAAEAPGTFKEYMASMHGKQAVLDNPNLVSPFEPKTLATHPFS</sequence>
<evidence type="ECO:0000313" key="2">
    <source>
        <dbReference type="Proteomes" id="UP000177798"/>
    </source>
</evidence>
<dbReference type="VEuPathDB" id="FungiDB:sscle_08g067680"/>
<name>A0A1D9QAT0_SCLS1</name>
<dbReference type="RefSeq" id="XP_001594133.1">
    <property type="nucleotide sequence ID" value="XM_001594083.1"/>
</dbReference>
<gene>
    <name evidence="1" type="ORF">sscle_08g067680</name>
</gene>
<dbReference type="AlphaFoldDB" id="A0A1D9QAT0"/>
<organism evidence="1 2">
    <name type="scientific">Sclerotinia sclerotiorum (strain ATCC 18683 / 1980 / Ss-1)</name>
    <name type="common">White mold</name>
    <name type="synonym">Whetzelinia sclerotiorum</name>
    <dbReference type="NCBI Taxonomy" id="665079"/>
    <lineage>
        <taxon>Eukaryota</taxon>
        <taxon>Fungi</taxon>
        <taxon>Dikarya</taxon>
        <taxon>Ascomycota</taxon>
        <taxon>Pezizomycotina</taxon>
        <taxon>Leotiomycetes</taxon>
        <taxon>Helotiales</taxon>
        <taxon>Sclerotiniaceae</taxon>
        <taxon>Sclerotinia</taxon>
    </lineage>
</organism>
<reference evidence="2" key="1">
    <citation type="journal article" date="2017" name="Genome Biol. Evol.">
        <title>The complete genome sequence of the phytopathogenic fungus Sclerotinia sclerotiorum reveals insights into the genome architecture of broad host range pathogens.</title>
        <authorList>
            <person name="Derbyshire M."/>
            <person name="Denton-Giles M."/>
            <person name="Hegedus D."/>
            <person name="Seifbarghy S."/>
            <person name="Rollins J."/>
            <person name="van Kan J."/>
            <person name="Seidl M.F."/>
            <person name="Faino L."/>
            <person name="Mbengue M."/>
            <person name="Navaud O."/>
            <person name="Raffaele S."/>
            <person name="Hammond-Kosack K."/>
            <person name="Heard S."/>
            <person name="Oliver R."/>
        </authorList>
    </citation>
    <scope>NUCLEOTIDE SEQUENCE [LARGE SCALE GENOMIC DNA]</scope>
    <source>
        <strain evidence="2">ATCC 18683 / 1980 / Ss-1</strain>
    </source>
</reference>
<proteinExistence type="predicted"/>
<dbReference type="EMBL" id="CP017821">
    <property type="protein sequence ID" value="APA11998.1"/>
    <property type="molecule type" value="Genomic_DNA"/>
</dbReference>
<dbReference type="Proteomes" id="UP000177798">
    <property type="component" value="Chromosome 8"/>
</dbReference>
<dbReference type="OrthoDB" id="3558970at2759"/>
<accession>A0A1D9QAT0</accession>